<evidence type="ECO:0000256" key="1">
    <source>
        <dbReference type="SAM" id="SignalP"/>
    </source>
</evidence>
<evidence type="ECO:0008006" key="4">
    <source>
        <dbReference type="Google" id="ProtNLM"/>
    </source>
</evidence>
<accession>A0ABP4UGQ0</accession>
<reference evidence="3" key="1">
    <citation type="journal article" date="2019" name="Int. J. Syst. Evol. Microbiol.">
        <title>The Global Catalogue of Microorganisms (GCM) 10K type strain sequencing project: providing services to taxonomists for standard genome sequencing and annotation.</title>
        <authorList>
            <consortium name="The Broad Institute Genomics Platform"/>
            <consortium name="The Broad Institute Genome Sequencing Center for Infectious Disease"/>
            <person name="Wu L."/>
            <person name="Ma J."/>
        </authorList>
    </citation>
    <scope>NUCLEOTIDE SEQUENCE [LARGE SCALE GENOMIC DNA]</scope>
    <source>
        <strain evidence="3">JCM 14307</strain>
    </source>
</reference>
<evidence type="ECO:0000313" key="2">
    <source>
        <dbReference type="EMBL" id="GAA1705353.1"/>
    </source>
</evidence>
<sequence length="442" mass="46025">MFTATAAPAVAVSAFSKGSPMRKFALAATAVAALSVGLQTPAFAAAPDAPTELTVGWADKSVHLTWKDNGEANTVHLEDLDTNQSRLVAEVLSTSANDVVLPPTFGQNARVRLVVKAVAGSEVSTGTATPEFDTQTPGQPVLQDANLATNLTTTLKYSQAAVVDKNPGDPLDLPATDKALTAFVDLPGTATNSYPLDPGATSATIPAQARPASIQLIAANEWGSFRATKSVRLGTLGAGISVPASAVYTSRLAIKSTIDLFTSEGREERASGIPVELQARAGTTDAWKTYGKYAGNTTTAFDTGIASLGNRQYRLWVPARKIVSTNVIALTPATSTSAKSSKTLIKFISAGFTPAVARRGANVDLSARISPASTVKARLQFWDGQRWFDAGPLQFTKGYALQHGGAGDEPGSARFRITVPAVVVNGLTVSATTSSAFTLTVR</sequence>
<gene>
    <name evidence="2" type="ORF">GCM10009745_61270</name>
</gene>
<keyword evidence="3" id="KW-1185">Reference proteome</keyword>
<organism evidence="2 3">
    <name type="scientific">Kribbella yunnanensis</name>
    <dbReference type="NCBI Taxonomy" id="190194"/>
    <lineage>
        <taxon>Bacteria</taxon>
        <taxon>Bacillati</taxon>
        <taxon>Actinomycetota</taxon>
        <taxon>Actinomycetes</taxon>
        <taxon>Propionibacteriales</taxon>
        <taxon>Kribbellaceae</taxon>
        <taxon>Kribbella</taxon>
    </lineage>
</organism>
<dbReference type="EMBL" id="BAAANF010000020">
    <property type="protein sequence ID" value="GAA1705353.1"/>
    <property type="molecule type" value="Genomic_DNA"/>
</dbReference>
<protein>
    <recommendedName>
        <fullName evidence="4">Fibronectin type III domain-containing protein</fullName>
    </recommendedName>
</protein>
<proteinExistence type="predicted"/>
<feature type="signal peptide" evidence="1">
    <location>
        <begin position="1"/>
        <end position="44"/>
    </location>
</feature>
<feature type="chain" id="PRO_5045434526" description="Fibronectin type III domain-containing protein" evidence="1">
    <location>
        <begin position="45"/>
        <end position="442"/>
    </location>
</feature>
<keyword evidence="1" id="KW-0732">Signal</keyword>
<dbReference type="Proteomes" id="UP001500280">
    <property type="component" value="Unassembled WGS sequence"/>
</dbReference>
<comment type="caution">
    <text evidence="2">The sequence shown here is derived from an EMBL/GenBank/DDBJ whole genome shotgun (WGS) entry which is preliminary data.</text>
</comment>
<evidence type="ECO:0000313" key="3">
    <source>
        <dbReference type="Proteomes" id="UP001500280"/>
    </source>
</evidence>
<name>A0ABP4UGQ0_9ACTN</name>